<proteinExistence type="inferred from homology"/>
<evidence type="ECO:0000256" key="8">
    <source>
        <dbReference type="ARBA" id="ARBA00022794"/>
    </source>
</evidence>
<organism evidence="13 14">
    <name type="scientific">Ciona savignyi</name>
    <name type="common">Pacific transparent sea squirt</name>
    <dbReference type="NCBI Taxonomy" id="51511"/>
    <lineage>
        <taxon>Eukaryota</taxon>
        <taxon>Metazoa</taxon>
        <taxon>Chordata</taxon>
        <taxon>Tunicata</taxon>
        <taxon>Ascidiacea</taxon>
        <taxon>Phlebobranchia</taxon>
        <taxon>Cionidae</taxon>
        <taxon>Ciona</taxon>
    </lineage>
</organism>
<sequence length="234" mass="25604">NGLQRLQHIGNGGLVLLFNGGPLAVLSLDGCFTTSGLIHLLLANDCVTEAVSLLSSINWNLDGEIAYQNLLCIADHLLRLPLNHARESQLEGAFSSFYASVRPIAEPTVLKYRTAIGCYARRFFHHLLRYSRFEKAFLLAKDIGSADLFLDIYFAAKELGETQLAKLAKQKADEIIAAGSSESDSEPTDLNMLSLSGTNHERNKDYLATELVQEMNRSAEAGASTLKVTNLGFV</sequence>
<name>H2Z2Z3_CIOSA</name>
<evidence type="ECO:0000256" key="1">
    <source>
        <dbReference type="ARBA" id="ARBA00004236"/>
    </source>
</evidence>
<dbReference type="GeneTree" id="ENSGT00390000016551"/>
<dbReference type="PANTHER" id="PTHR13667:SF5">
    <property type="entry name" value="WD REPEAT-CONTAINING AND PLANAR CELL POLARITY EFFECTOR PROTEIN FRITZ HOMOLOG"/>
    <property type="match status" value="1"/>
</dbReference>
<evidence type="ECO:0000313" key="14">
    <source>
        <dbReference type="Proteomes" id="UP000007875"/>
    </source>
</evidence>
<keyword evidence="5" id="KW-0963">Cytoplasm</keyword>
<comment type="similarity">
    <text evidence="3">Belongs to the WD repeat fritz family.</text>
</comment>
<dbReference type="InterPro" id="IPR024511">
    <property type="entry name" value="Frtz"/>
</dbReference>
<evidence type="ECO:0000256" key="6">
    <source>
        <dbReference type="ARBA" id="ARBA00022574"/>
    </source>
</evidence>
<dbReference type="AlphaFoldDB" id="H2Z2Z3"/>
<evidence type="ECO:0000256" key="7">
    <source>
        <dbReference type="ARBA" id="ARBA00022737"/>
    </source>
</evidence>
<protein>
    <submittedName>
        <fullName evidence="13">Uncharacterized protein</fullName>
    </submittedName>
</protein>
<reference evidence="13" key="2">
    <citation type="submission" date="2025-08" db="UniProtKB">
        <authorList>
            <consortium name="Ensembl"/>
        </authorList>
    </citation>
    <scope>IDENTIFICATION</scope>
</reference>
<dbReference type="eggNOG" id="ENOG502QR8Y">
    <property type="taxonomic scope" value="Eukaryota"/>
</dbReference>
<dbReference type="STRING" id="51511.ENSCSAVP00000011955"/>
<evidence type="ECO:0000256" key="4">
    <source>
        <dbReference type="ARBA" id="ARBA00022475"/>
    </source>
</evidence>
<keyword evidence="14" id="KW-1185">Reference proteome</keyword>
<evidence type="ECO:0000313" key="13">
    <source>
        <dbReference type="Ensembl" id="ENSCSAVP00000011955.1"/>
    </source>
</evidence>
<evidence type="ECO:0000256" key="11">
    <source>
        <dbReference type="ARBA" id="ARBA00023212"/>
    </source>
</evidence>
<dbReference type="InParanoid" id="H2Z2Z3"/>
<dbReference type="Pfam" id="PF11768">
    <property type="entry name" value="Frtz"/>
    <property type="match status" value="1"/>
</dbReference>
<reference evidence="14" key="1">
    <citation type="submission" date="2003-08" db="EMBL/GenBank/DDBJ databases">
        <authorList>
            <person name="Birren B."/>
            <person name="Nusbaum C."/>
            <person name="Abebe A."/>
            <person name="Abouelleil A."/>
            <person name="Adekoya E."/>
            <person name="Ait-zahra M."/>
            <person name="Allen N."/>
            <person name="Allen T."/>
            <person name="An P."/>
            <person name="Anderson M."/>
            <person name="Anderson S."/>
            <person name="Arachchi H."/>
            <person name="Armbruster J."/>
            <person name="Bachantsang P."/>
            <person name="Baldwin J."/>
            <person name="Barry A."/>
            <person name="Bayul T."/>
            <person name="Blitshsteyn B."/>
            <person name="Bloom T."/>
            <person name="Blye J."/>
            <person name="Boguslavskiy L."/>
            <person name="Borowsky M."/>
            <person name="Boukhgalter B."/>
            <person name="Brunache A."/>
            <person name="Butler J."/>
            <person name="Calixte N."/>
            <person name="Calvo S."/>
            <person name="Camarata J."/>
            <person name="Campo K."/>
            <person name="Chang J."/>
            <person name="Cheshatsang Y."/>
            <person name="Citroen M."/>
            <person name="Collymore A."/>
            <person name="Considine T."/>
            <person name="Cook A."/>
            <person name="Cooke P."/>
            <person name="Corum B."/>
            <person name="Cuomo C."/>
            <person name="David R."/>
            <person name="Dawoe T."/>
            <person name="Degray S."/>
            <person name="Dodge S."/>
            <person name="Dooley K."/>
            <person name="Dorje P."/>
            <person name="Dorjee K."/>
            <person name="Dorris L."/>
            <person name="Duffey N."/>
            <person name="Dupes A."/>
            <person name="Elkins T."/>
            <person name="Engels R."/>
            <person name="Erickson J."/>
            <person name="Farina A."/>
            <person name="Faro S."/>
            <person name="Ferreira P."/>
            <person name="Fischer H."/>
            <person name="Fitzgerald M."/>
            <person name="Foley K."/>
            <person name="Gage D."/>
            <person name="Galagan J."/>
            <person name="Gearin G."/>
            <person name="Gnerre S."/>
            <person name="Gnirke A."/>
            <person name="Goyette A."/>
            <person name="Graham J."/>
            <person name="Grandbois E."/>
            <person name="Gyaltsen K."/>
            <person name="Hafez N."/>
            <person name="Hagopian D."/>
            <person name="Hagos B."/>
            <person name="Hall J."/>
            <person name="Hatcher B."/>
            <person name="Heller A."/>
            <person name="Higgins H."/>
            <person name="Honan T."/>
            <person name="Horn A."/>
            <person name="Houde N."/>
            <person name="Hughes L."/>
            <person name="Hulme W."/>
            <person name="Husby E."/>
            <person name="Iliev I."/>
            <person name="Jaffe D."/>
            <person name="Jones C."/>
            <person name="Kamal M."/>
            <person name="Kamat A."/>
            <person name="Kamvysselis M."/>
            <person name="Karlsson E."/>
            <person name="Kells C."/>
            <person name="Kieu A."/>
            <person name="Kisner P."/>
            <person name="Kodira C."/>
            <person name="Kulbokas E."/>
            <person name="Labutti K."/>
            <person name="Lama D."/>
            <person name="Landers T."/>
            <person name="Leger J."/>
            <person name="Levine S."/>
            <person name="Lewis D."/>
            <person name="Lewis T."/>
            <person name="Lindblad-toh K."/>
            <person name="Liu X."/>
            <person name="Lokyitsang T."/>
            <person name="Lokyitsang Y."/>
            <person name="Lucien O."/>
            <person name="Lui A."/>
            <person name="Ma L.J."/>
            <person name="Mabbitt R."/>
            <person name="Macdonald J."/>
            <person name="Maclean C."/>
            <person name="Major J."/>
            <person name="Manning J."/>
            <person name="Marabella R."/>
            <person name="Maru K."/>
            <person name="Matthews C."/>
            <person name="Mauceli E."/>
            <person name="Mccarthy M."/>
            <person name="Mcdonough S."/>
            <person name="Mcghee T."/>
            <person name="Meldrim J."/>
            <person name="Meneus L."/>
            <person name="Mesirov J."/>
            <person name="Mihalev A."/>
            <person name="Mihova T."/>
            <person name="Mikkelsen T."/>
            <person name="Mlenga V."/>
            <person name="Moru K."/>
            <person name="Mozes J."/>
            <person name="Mulrain L."/>
            <person name="Munson G."/>
            <person name="Naylor J."/>
            <person name="Newes C."/>
            <person name="Nguyen C."/>
            <person name="Nguyen N."/>
            <person name="Nguyen T."/>
            <person name="Nicol R."/>
            <person name="Nielsen C."/>
            <person name="Nizzari M."/>
            <person name="Norbu C."/>
            <person name="Norbu N."/>
            <person name="O'donnell P."/>
            <person name="Okoawo O."/>
            <person name="O'leary S."/>
            <person name="Omotosho B."/>
            <person name="O'neill K."/>
            <person name="Osman S."/>
            <person name="Parker S."/>
            <person name="Perrin D."/>
            <person name="Phunkhang P."/>
            <person name="Piqani B."/>
            <person name="Purcell S."/>
            <person name="Rachupka T."/>
            <person name="Ramasamy U."/>
            <person name="Rameau R."/>
            <person name="Ray V."/>
            <person name="Raymond C."/>
            <person name="Retta R."/>
            <person name="Richardson S."/>
            <person name="Rise C."/>
            <person name="Rodriguez J."/>
            <person name="Rogers J."/>
            <person name="Rogov P."/>
            <person name="Rutman M."/>
            <person name="Schupbach R."/>
            <person name="Seaman C."/>
            <person name="Settipalli S."/>
            <person name="Sharpe T."/>
            <person name="Sheridan J."/>
            <person name="Sherpa N."/>
            <person name="Shi J."/>
            <person name="Smirnov S."/>
            <person name="Smith C."/>
            <person name="Sougnez C."/>
            <person name="Spencer B."/>
            <person name="Stalker J."/>
            <person name="Stange-thomann N."/>
            <person name="Stavropoulos S."/>
            <person name="Stetson K."/>
            <person name="Stone C."/>
            <person name="Stone S."/>
            <person name="Stubbs M."/>
            <person name="Talamas J."/>
            <person name="Tchuinga P."/>
            <person name="Tenzing P."/>
            <person name="Tesfaye S."/>
            <person name="Theodore J."/>
            <person name="Thoulutsang Y."/>
            <person name="Topham K."/>
            <person name="Towey S."/>
            <person name="Tsamla T."/>
            <person name="Tsomo N."/>
            <person name="Vallee D."/>
            <person name="Vassiliev H."/>
            <person name="Venkataraman V."/>
            <person name="Vinson J."/>
            <person name="Vo A."/>
            <person name="Wade C."/>
            <person name="Wang S."/>
            <person name="Wangchuk T."/>
            <person name="Wangdi T."/>
            <person name="Whittaker C."/>
            <person name="Wilkinson J."/>
            <person name="Wu Y."/>
            <person name="Wyman D."/>
            <person name="Yadav S."/>
            <person name="Yang S."/>
            <person name="Yang X."/>
            <person name="Yeager S."/>
            <person name="Yee E."/>
            <person name="Young G."/>
            <person name="Zainoun J."/>
            <person name="Zembeck L."/>
            <person name="Zimmer A."/>
            <person name="Zody M."/>
            <person name="Lander E."/>
        </authorList>
    </citation>
    <scope>NUCLEOTIDE SEQUENCE [LARGE SCALE GENOMIC DNA]</scope>
</reference>
<evidence type="ECO:0000256" key="10">
    <source>
        <dbReference type="ARBA" id="ARBA00023136"/>
    </source>
</evidence>
<keyword evidence="12" id="KW-0966">Cell projection</keyword>
<evidence type="ECO:0000256" key="5">
    <source>
        <dbReference type="ARBA" id="ARBA00022490"/>
    </source>
</evidence>
<keyword evidence="4" id="KW-1003">Cell membrane</keyword>
<evidence type="ECO:0000256" key="9">
    <source>
        <dbReference type="ARBA" id="ARBA00023069"/>
    </source>
</evidence>
<dbReference type="GO" id="GO:0045184">
    <property type="term" value="P:establishment of protein localization"/>
    <property type="evidence" value="ECO:0007669"/>
    <property type="project" value="TreeGrafter"/>
</dbReference>
<comment type="subcellular location">
    <subcellularLocation>
        <location evidence="1">Cell membrane</location>
    </subcellularLocation>
    <subcellularLocation>
        <location evidence="2">Cytoplasm</location>
        <location evidence="2">Cytoskeleton</location>
        <location evidence="2">Cilium axoneme</location>
    </subcellularLocation>
</comment>
<evidence type="ECO:0000256" key="2">
    <source>
        <dbReference type="ARBA" id="ARBA00004430"/>
    </source>
</evidence>
<dbReference type="GO" id="GO:0044782">
    <property type="term" value="P:cilium organization"/>
    <property type="evidence" value="ECO:0007669"/>
    <property type="project" value="TreeGrafter"/>
</dbReference>
<accession>H2Z2Z3</accession>
<evidence type="ECO:0000256" key="3">
    <source>
        <dbReference type="ARBA" id="ARBA00006059"/>
    </source>
</evidence>
<keyword evidence="7" id="KW-0677">Repeat</keyword>
<dbReference type="Proteomes" id="UP000007875">
    <property type="component" value="Unassembled WGS sequence"/>
</dbReference>
<dbReference type="GO" id="GO:0097541">
    <property type="term" value="C:axonemal basal plate"/>
    <property type="evidence" value="ECO:0007669"/>
    <property type="project" value="TreeGrafter"/>
</dbReference>
<keyword evidence="6" id="KW-0853">WD repeat</keyword>
<dbReference type="PANTHER" id="PTHR13667">
    <property type="entry name" value="HOMOLOC-13"/>
    <property type="match status" value="1"/>
</dbReference>
<dbReference type="GO" id="GO:0007399">
    <property type="term" value="P:nervous system development"/>
    <property type="evidence" value="ECO:0007669"/>
    <property type="project" value="TreeGrafter"/>
</dbReference>
<reference evidence="13" key="3">
    <citation type="submission" date="2025-09" db="UniProtKB">
        <authorList>
            <consortium name="Ensembl"/>
        </authorList>
    </citation>
    <scope>IDENTIFICATION</scope>
</reference>
<keyword evidence="8" id="KW-0970">Cilium biogenesis/degradation</keyword>
<evidence type="ECO:0000256" key="12">
    <source>
        <dbReference type="ARBA" id="ARBA00023273"/>
    </source>
</evidence>
<keyword evidence="10" id="KW-0472">Membrane</keyword>
<keyword evidence="11" id="KW-0206">Cytoskeleton</keyword>
<dbReference type="Ensembl" id="ENSCSAVT00000012093.1">
    <property type="protein sequence ID" value="ENSCSAVP00000011955.1"/>
    <property type="gene ID" value="ENSCSAVG00000007022.1"/>
</dbReference>
<keyword evidence="9" id="KW-0969">Cilium</keyword>
<dbReference type="HOGENOM" id="CLU_1187317_0_0_1"/>
<dbReference type="GO" id="GO:0005886">
    <property type="term" value="C:plasma membrane"/>
    <property type="evidence" value="ECO:0007669"/>
    <property type="project" value="UniProtKB-SubCell"/>
</dbReference>